<dbReference type="InterPro" id="IPR001375">
    <property type="entry name" value="Peptidase_S9_cat"/>
</dbReference>
<accession>R0E4X0</accession>
<dbReference type="GO" id="GO:0006508">
    <property type="term" value="P:proteolysis"/>
    <property type="evidence" value="ECO:0007669"/>
    <property type="project" value="InterPro"/>
</dbReference>
<feature type="chain" id="PRO_5004340276" evidence="2">
    <location>
        <begin position="23"/>
        <end position="644"/>
    </location>
</feature>
<keyword evidence="5" id="KW-1185">Reference proteome</keyword>
<evidence type="ECO:0000313" key="4">
    <source>
        <dbReference type="EMBL" id="ENZ80623.1"/>
    </source>
</evidence>
<dbReference type="eggNOG" id="COG1506">
    <property type="taxonomic scope" value="Bacteria"/>
</dbReference>
<organism evidence="4 5">
    <name type="scientific">Caulobacter vibrioides OR37</name>
    <dbReference type="NCBI Taxonomy" id="1292034"/>
    <lineage>
        <taxon>Bacteria</taxon>
        <taxon>Pseudomonadati</taxon>
        <taxon>Pseudomonadota</taxon>
        <taxon>Alphaproteobacteria</taxon>
        <taxon>Caulobacterales</taxon>
        <taxon>Caulobacteraceae</taxon>
        <taxon>Caulobacter</taxon>
    </lineage>
</organism>
<dbReference type="InterPro" id="IPR011042">
    <property type="entry name" value="6-blade_b-propeller_TolB-like"/>
</dbReference>
<evidence type="ECO:0000256" key="2">
    <source>
        <dbReference type="SAM" id="SignalP"/>
    </source>
</evidence>
<keyword evidence="2" id="KW-0732">Signal</keyword>
<evidence type="ECO:0000313" key="5">
    <source>
        <dbReference type="Proteomes" id="UP000013063"/>
    </source>
</evidence>
<protein>
    <submittedName>
        <fullName evidence="4">Dipeptidyl aminopeptidase/acylaminoacyl peptidase</fullName>
    </submittedName>
</protein>
<dbReference type="GO" id="GO:0004252">
    <property type="term" value="F:serine-type endopeptidase activity"/>
    <property type="evidence" value="ECO:0007669"/>
    <property type="project" value="TreeGrafter"/>
</dbReference>
<dbReference type="AlphaFoldDB" id="R0E4X0"/>
<dbReference type="Proteomes" id="UP000013063">
    <property type="component" value="Unassembled WGS sequence"/>
</dbReference>
<name>R0E4X0_CAUVI</name>
<dbReference type="Gene3D" id="3.40.50.1820">
    <property type="entry name" value="alpha/beta hydrolase"/>
    <property type="match status" value="1"/>
</dbReference>
<dbReference type="RefSeq" id="WP_004622865.1">
    <property type="nucleotide sequence ID" value="NZ_APMP01000029.1"/>
</dbReference>
<dbReference type="EMBL" id="APMP01000029">
    <property type="protein sequence ID" value="ENZ80623.1"/>
    <property type="molecule type" value="Genomic_DNA"/>
</dbReference>
<dbReference type="GO" id="GO:0004177">
    <property type="term" value="F:aminopeptidase activity"/>
    <property type="evidence" value="ECO:0007669"/>
    <property type="project" value="UniProtKB-KW"/>
</dbReference>
<dbReference type="STRING" id="1292034.OR37_03538"/>
<reference evidence="4 5" key="1">
    <citation type="journal article" date="2013" name="Genome Announc.">
        <title>Draft Genome Sequence for Caulobacter sp. Strain OR37, a Bacterium Tolerant to Heavy Metals.</title>
        <authorList>
            <person name="Utturkar S.M."/>
            <person name="Bollmann A."/>
            <person name="Brzoska R.M."/>
            <person name="Klingeman D.M."/>
            <person name="Epstein S.E."/>
            <person name="Palumbo A.V."/>
            <person name="Brown S.D."/>
        </authorList>
    </citation>
    <scope>NUCLEOTIDE SEQUENCE [LARGE SCALE GENOMIC DNA]</scope>
    <source>
        <strain evidence="4 5">OR37</strain>
    </source>
</reference>
<dbReference type="SUPFAM" id="SSF53474">
    <property type="entry name" value="alpha/beta-Hydrolases"/>
    <property type="match status" value="1"/>
</dbReference>
<dbReference type="InterPro" id="IPR029058">
    <property type="entry name" value="AB_hydrolase_fold"/>
</dbReference>
<evidence type="ECO:0000256" key="1">
    <source>
        <dbReference type="ARBA" id="ARBA00022801"/>
    </source>
</evidence>
<dbReference type="SUPFAM" id="SSF82171">
    <property type="entry name" value="DPP6 N-terminal domain-like"/>
    <property type="match status" value="1"/>
</dbReference>
<comment type="caution">
    <text evidence="4">The sequence shown here is derived from an EMBL/GenBank/DDBJ whole genome shotgun (WGS) entry which is preliminary data.</text>
</comment>
<dbReference type="PANTHER" id="PTHR42776:SF27">
    <property type="entry name" value="DIPEPTIDYL PEPTIDASE FAMILY MEMBER 6"/>
    <property type="match status" value="1"/>
</dbReference>
<sequence precursor="true">MFKTLIAASAACFALLCGTAQAAAKPDLAIYGQLPSVESVEISPDGTKLAFVATNGDERFVVIRQIGGSILKTIYAGAMKLRGVEWAGRDHLLVVSSRTAEVRGVLGRSREYLMALDYNVATGQQTGLLRNQAESMNVILDWPMVRMIDGRPFAFVEGVHFVNNYGRNTLYRIDLDKQTTRMLDFGSENDTDGWLVDASGQAVAQSLYNQNSGRWGLKIRTGMNWRKVDEAQAPMGSYGLSGFGRDGQTILVWRTDEKNNDLLREYRADGQRADLPSDIDLSGLIHDPQTLALLGGYKLEGDDLKYTFFDPEAQKTWNAVAKAFGSERISLSSWSQNRRKVVVLADSATEGPAYALVDLDARKAEFLVQVYKNLAPELISPVRSIKYKAADGLEISGYLTLPRGRDPKNLPLIVLPHGGPEGRDAPGFDWWSQALASRGYAVLQPNFRGSEGFGWDFVKAGFGEWGKKMQTDLSDGVRWLAKEGTIDPKRVCIVGASYGGYAALAGATLDRGVYRCAVSVAGPSDLKKMLLSVREAHNGEASSSQRYWLRFMGAEGIKDPDLAALSPAKLADKVEIPLLLIHGKDDTVVRYDQSQTMADAMKKAGKPVSFVTLDGEDHWLSRGATRLKMLTETVAFVEKNNPPD</sequence>
<dbReference type="OrthoDB" id="128799at2"/>
<dbReference type="Pfam" id="PF00326">
    <property type="entry name" value="Peptidase_S9"/>
    <property type="match status" value="1"/>
</dbReference>
<feature type="domain" description="Peptidase S9 prolyl oligopeptidase catalytic" evidence="3">
    <location>
        <begin position="427"/>
        <end position="639"/>
    </location>
</feature>
<evidence type="ECO:0000259" key="3">
    <source>
        <dbReference type="Pfam" id="PF00326"/>
    </source>
</evidence>
<proteinExistence type="predicted"/>
<dbReference type="PANTHER" id="PTHR42776">
    <property type="entry name" value="SERINE PEPTIDASE S9 FAMILY MEMBER"/>
    <property type="match status" value="1"/>
</dbReference>
<keyword evidence="4" id="KW-0031">Aminopeptidase</keyword>
<dbReference type="Gene3D" id="2.120.10.30">
    <property type="entry name" value="TolB, C-terminal domain"/>
    <property type="match status" value="1"/>
</dbReference>
<keyword evidence="1" id="KW-0378">Hydrolase</keyword>
<gene>
    <name evidence="4" type="ORF">OR37_03538</name>
</gene>
<dbReference type="PATRIC" id="fig|1292034.3.peg.3507"/>
<feature type="signal peptide" evidence="2">
    <location>
        <begin position="1"/>
        <end position="22"/>
    </location>
</feature>
<keyword evidence="4" id="KW-0645">Protease</keyword>